<dbReference type="SUPFAM" id="SSF74650">
    <property type="entry name" value="Galactose mutarotase-like"/>
    <property type="match status" value="1"/>
</dbReference>
<dbReference type="Proteomes" id="UP001162156">
    <property type="component" value="Unassembled WGS sequence"/>
</dbReference>
<dbReference type="GO" id="GO:0005975">
    <property type="term" value="P:carbohydrate metabolic process"/>
    <property type="evidence" value="ECO:0007669"/>
    <property type="project" value="InterPro"/>
</dbReference>
<proteinExistence type="predicted"/>
<sequence>MKKIFFKTLKIRSMEEFLLAGNTPIEESTRLKWSQISETEDDSSPLNIKNRLARDDDDLKITLAPMQIRTFVATIE</sequence>
<keyword evidence="2" id="KW-1185">Reference proteome</keyword>
<accession>A0AAV8XNC0</accession>
<comment type="caution">
    <text evidence="1">The sequence shown here is derived from an EMBL/GenBank/DDBJ whole genome shotgun (WGS) entry which is preliminary data.</text>
</comment>
<dbReference type="AlphaFoldDB" id="A0AAV8XNC0"/>
<protein>
    <submittedName>
        <fullName evidence="1">Uncharacterized protein</fullName>
    </submittedName>
</protein>
<dbReference type="GO" id="GO:0003824">
    <property type="term" value="F:catalytic activity"/>
    <property type="evidence" value="ECO:0007669"/>
    <property type="project" value="InterPro"/>
</dbReference>
<dbReference type="Gene3D" id="2.60.40.1360">
    <property type="match status" value="1"/>
</dbReference>
<evidence type="ECO:0000313" key="2">
    <source>
        <dbReference type="Proteomes" id="UP001162156"/>
    </source>
</evidence>
<evidence type="ECO:0000313" key="1">
    <source>
        <dbReference type="EMBL" id="KAJ8939543.1"/>
    </source>
</evidence>
<dbReference type="InterPro" id="IPR011013">
    <property type="entry name" value="Gal_mutarotase_sf_dom"/>
</dbReference>
<gene>
    <name evidence="1" type="ORF">NQ314_011110</name>
</gene>
<name>A0AAV8XNC0_9CUCU</name>
<dbReference type="EMBL" id="JANEYF010003072">
    <property type="protein sequence ID" value="KAJ8939543.1"/>
    <property type="molecule type" value="Genomic_DNA"/>
</dbReference>
<dbReference type="GO" id="GO:0030246">
    <property type="term" value="F:carbohydrate binding"/>
    <property type="evidence" value="ECO:0007669"/>
    <property type="project" value="InterPro"/>
</dbReference>
<reference evidence="1" key="1">
    <citation type="journal article" date="2023" name="Insect Mol. Biol.">
        <title>Genome sequencing provides insights into the evolution of gene families encoding plant cell wall-degrading enzymes in longhorned beetles.</title>
        <authorList>
            <person name="Shin N.R."/>
            <person name="Okamura Y."/>
            <person name="Kirsch R."/>
            <person name="Pauchet Y."/>
        </authorList>
    </citation>
    <scope>NUCLEOTIDE SEQUENCE</scope>
    <source>
        <strain evidence="1">RBIC_L_NR</strain>
    </source>
</reference>
<organism evidence="1 2">
    <name type="scientific">Rhamnusium bicolor</name>
    <dbReference type="NCBI Taxonomy" id="1586634"/>
    <lineage>
        <taxon>Eukaryota</taxon>
        <taxon>Metazoa</taxon>
        <taxon>Ecdysozoa</taxon>
        <taxon>Arthropoda</taxon>
        <taxon>Hexapoda</taxon>
        <taxon>Insecta</taxon>
        <taxon>Pterygota</taxon>
        <taxon>Neoptera</taxon>
        <taxon>Endopterygota</taxon>
        <taxon>Coleoptera</taxon>
        <taxon>Polyphaga</taxon>
        <taxon>Cucujiformia</taxon>
        <taxon>Chrysomeloidea</taxon>
        <taxon>Cerambycidae</taxon>
        <taxon>Lepturinae</taxon>
        <taxon>Rhagiini</taxon>
        <taxon>Rhamnusium</taxon>
    </lineage>
</organism>